<reference evidence="1 2" key="1">
    <citation type="submission" date="2019-04" db="EMBL/GenBank/DDBJ databases">
        <title>Genome of a novel bacterium Candidatus Jettenia ecosi reconstructed from metagenome of an anammox bioreactor.</title>
        <authorList>
            <person name="Mardanov A.V."/>
            <person name="Beletsky A.V."/>
            <person name="Ravin N.V."/>
            <person name="Botchkova E.A."/>
            <person name="Litti Y.V."/>
            <person name="Nozhevnikova A.N."/>
        </authorList>
    </citation>
    <scope>NUCLEOTIDE SEQUENCE [LARGE SCALE GENOMIC DNA]</scope>
    <source>
        <strain evidence="1">J2</strain>
    </source>
</reference>
<gene>
    <name evidence="1" type="ORF">JETT_2789</name>
</gene>
<protein>
    <recommendedName>
        <fullName evidence="3">WbqC-like protein</fullName>
    </recommendedName>
</protein>
<accession>A0A533Q8H2</accession>
<dbReference type="Pfam" id="PF08889">
    <property type="entry name" value="WbqC"/>
    <property type="match status" value="1"/>
</dbReference>
<evidence type="ECO:0000313" key="1">
    <source>
        <dbReference type="EMBL" id="TLD40954.1"/>
    </source>
</evidence>
<comment type="caution">
    <text evidence="1">The sequence shown here is derived from an EMBL/GenBank/DDBJ whole genome shotgun (WGS) entry which is preliminary data.</text>
</comment>
<dbReference type="EMBL" id="SULG01000070">
    <property type="protein sequence ID" value="TLD40954.1"/>
    <property type="molecule type" value="Genomic_DNA"/>
</dbReference>
<evidence type="ECO:0000313" key="2">
    <source>
        <dbReference type="Proteomes" id="UP000319783"/>
    </source>
</evidence>
<dbReference type="AlphaFoldDB" id="A0A533Q8H2"/>
<proteinExistence type="predicted"/>
<dbReference type="Proteomes" id="UP000319783">
    <property type="component" value="Unassembled WGS sequence"/>
</dbReference>
<name>A0A533Q8H2_9BACT</name>
<sequence length="234" mass="26756">MECIVAAHQPNYLPWLGFFYKITQSNVFVFLDNVQYSKGSYQNRVQICLNKQPFWLTQPVRIRGYSRALTKEIKFADVLWAKKHMETIRYAYGKHPYFKDIKPFMELYSHEIENQSEFNMKATSLICQLLGIETKLVIASQLDLPKINNATERIINITKCVEGTTYLSGEGGKKYQDESLFEKAKIGVKYSGFVPKPYPQFGCSNFIPGLSIIDAICNMGKAGVSSIMHQTFST</sequence>
<evidence type="ECO:0008006" key="3">
    <source>
        <dbReference type="Google" id="ProtNLM"/>
    </source>
</evidence>
<organism evidence="1 2">
    <name type="scientific">Candidatus Jettenia ecosi</name>
    <dbReference type="NCBI Taxonomy" id="2494326"/>
    <lineage>
        <taxon>Bacteria</taxon>
        <taxon>Pseudomonadati</taxon>
        <taxon>Planctomycetota</taxon>
        <taxon>Candidatus Brocadiia</taxon>
        <taxon>Candidatus Brocadiales</taxon>
        <taxon>Candidatus Brocadiaceae</taxon>
        <taxon>Candidatus Jettenia</taxon>
    </lineage>
</organism>
<dbReference type="InterPro" id="IPR014985">
    <property type="entry name" value="WbqC"/>
</dbReference>